<comment type="caution">
    <text evidence="2">The sequence shown here is derived from an EMBL/GenBank/DDBJ whole genome shotgun (WGS) entry which is preliminary data.</text>
</comment>
<dbReference type="EMBL" id="BONN01000003">
    <property type="protein sequence ID" value="GIG32093.1"/>
    <property type="molecule type" value="Genomic_DNA"/>
</dbReference>
<evidence type="ECO:0000313" key="4">
    <source>
        <dbReference type="Proteomes" id="UP000618382"/>
    </source>
</evidence>
<dbReference type="AlphaFoldDB" id="A0A7Y9FJD7"/>
<keyword evidence="4" id="KW-1185">Reference proteome</keyword>
<accession>A0A7Y9FJD7</accession>
<evidence type="ECO:0000313" key="3">
    <source>
        <dbReference type="Proteomes" id="UP000577956"/>
    </source>
</evidence>
<reference evidence="2 3" key="1">
    <citation type="submission" date="2020-07" db="EMBL/GenBank/DDBJ databases">
        <title>Sequencing the genomes of 1000 actinobacteria strains.</title>
        <authorList>
            <person name="Klenk H.-P."/>
        </authorList>
    </citation>
    <scope>NUCLEOTIDE SEQUENCE [LARGE SCALE GENOMIC DNA]</scope>
    <source>
        <strain evidence="2 3">DSM 24482</strain>
    </source>
</reference>
<dbReference type="Proteomes" id="UP000618382">
    <property type="component" value="Unassembled WGS sequence"/>
</dbReference>
<name>A0A7Y9FJD7_9CELL</name>
<gene>
    <name evidence="2" type="ORF">BKA21_002670</name>
    <name evidence="1" type="ORF">Col01nite_12520</name>
</gene>
<proteinExistence type="predicted"/>
<protein>
    <submittedName>
        <fullName evidence="2">Uncharacterized protein</fullName>
    </submittedName>
</protein>
<dbReference type="EMBL" id="JACCBK010000001">
    <property type="protein sequence ID" value="NYD87121.1"/>
    <property type="molecule type" value="Genomic_DNA"/>
</dbReference>
<organism evidence="2 3">
    <name type="scientific">Cellulomonas oligotrophica</name>
    <dbReference type="NCBI Taxonomy" id="931536"/>
    <lineage>
        <taxon>Bacteria</taxon>
        <taxon>Bacillati</taxon>
        <taxon>Actinomycetota</taxon>
        <taxon>Actinomycetes</taxon>
        <taxon>Micrococcales</taxon>
        <taxon>Cellulomonadaceae</taxon>
        <taxon>Cellulomonas</taxon>
    </lineage>
</organism>
<evidence type="ECO:0000313" key="1">
    <source>
        <dbReference type="EMBL" id="GIG32093.1"/>
    </source>
</evidence>
<dbReference type="RefSeq" id="WP_170209047.1">
    <property type="nucleotide sequence ID" value="NZ_BAABFI010000009.1"/>
</dbReference>
<dbReference type="Proteomes" id="UP000577956">
    <property type="component" value="Unassembled WGS sequence"/>
</dbReference>
<reference evidence="1 4" key="2">
    <citation type="submission" date="2021-01" db="EMBL/GenBank/DDBJ databases">
        <title>Whole genome shotgun sequence of Cellulomonas oligotrophica NBRC 109435.</title>
        <authorList>
            <person name="Komaki H."/>
            <person name="Tamura T."/>
        </authorList>
    </citation>
    <scope>NUCLEOTIDE SEQUENCE [LARGE SCALE GENOMIC DNA]</scope>
    <source>
        <strain evidence="1 4">NBRC 109435</strain>
    </source>
</reference>
<evidence type="ECO:0000313" key="2">
    <source>
        <dbReference type="EMBL" id="NYD87121.1"/>
    </source>
</evidence>
<sequence>MTAETAPAPLVPIGPLGVPGQVVVVGPQWRATTELDVVVDGEAVARSVDGEDGHQVLTADGPWTVETSWRDGVRLLDADGTELAVADTRLTRRARRGHVEGTAVHWRPAGVWTRDGRWTDADGRVVADVRARGVGRHTITMTFGPGAVPGRPMLLLVALTRHAVADRIPVGIGLFTDLVSGWS</sequence>